<evidence type="ECO:0000256" key="5">
    <source>
        <dbReference type="ARBA" id="ARBA00022737"/>
    </source>
</evidence>
<keyword evidence="7" id="KW-0130">Cell adhesion</keyword>
<dbReference type="InterPro" id="IPR002126">
    <property type="entry name" value="Cadherin-like_dom"/>
</dbReference>
<dbReference type="Pfam" id="PF08266">
    <property type="entry name" value="Cadherin_2"/>
    <property type="match status" value="1"/>
</dbReference>
<dbReference type="FunFam" id="2.60.40.60:FF:000002">
    <property type="entry name" value="Protocadherin alpha 2"/>
    <property type="match status" value="1"/>
</dbReference>
<dbReference type="AlphaFoldDB" id="A0A851B396"/>
<feature type="chain" id="PRO_5033050791" evidence="12">
    <location>
        <begin position="21"/>
        <end position="403"/>
    </location>
</feature>
<evidence type="ECO:0000313" key="15">
    <source>
        <dbReference type="Proteomes" id="UP000631391"/>
    </source>
</evidence>
<dbReference type="Proteomes" id="UP000631391">
    <property type="component" value="Unassembled WGS sequence"/>
</dbReference>
<comment type="subcellular location">
    <subcellularLocation>
        <location evidence="2">Membrane</location>
        <topology evidence="2">Single-pass membrane protein</topology>
    </subcellularLocation>
</comment>
<dbReference type="GO" id="GO:0007156">
    <property type="term" value="P:homophilic cell adhesion via plasma membrane adhesion molecules"/>
    <property type="evidence" value="ECO:0007669"/>
    <property type="project" value="InterPro"/>
</dbReference>
<dbReference type="OrthoDB" id="6252479at2759"/>
<dbReference type="SMART" id="SM00112">
    <property type="entry name" value="CA"/>
    <property type="match status" value="4"/>
</dbReference>
<keyword evidence="5" id="KW-0677">Repeat</keyword>
<dbReference type="PROSITE" id="PS50268">
    <property type="entry name" value="CADHERIN_2"/>
    <property type="match status" value="4"/>
</dbReference>
<evidence type="ECO:0000256" key="8">
    <source>
        <dbReference type="ARBA" id="ARBA00022989"/>
    </source>
</evidence>
<reference evidence="14" key="1">
    <citation type="submission" date="2019-10" db="EMBL/GenBank/DDBJ databases">
        <title>Bird 10,000 Genomes (B10K) Project - Family phase.</title>
        <authorList>
            <person name="Zhang G."/>
        </authorList>
    </citation>
    <scope>NUCLEOTIDE SEQUENCE</scope>
    <source>
        <strain evidence="14">B10K-DU-012-30</strain>
        <tissue evidence="14">Muscle</tissue>
    </source>
</reference>
<dbReference type="InterPro" id="IPR013164">
    <property type="entry name" value="Cadherin_N"/>
</dbReference>
<feature type="domain" description="Cadherin" evidence="13">
    <location>
        <begin position="219"/>
        <end position="323"/>
    </location>
</feature>
<feature type="domain" description="Cadherin" evidence="13">
    <location>
        <begin position="16"/>
        <end position="124"/>
    </location>
</feature>
<dbReference type="GO" id="GO:0005509">
    <property type="term" value="F:calcium ion binding"/>
    <property type="evidence" value="ECO:0007669"/>
    <property type="project" value="UniProtKB-UniRule"/>
</dbReference>
<keyword evidence="4 12" id="KW-0732">Signal</keyword>
<keyword evidence="9" id="KW-0472">Membrane</keyword>
<evidence type="ECO:0000256" key="2">
    <source>
        <dbReference type="ARBA" id="ARBA00004167"/>
    </source>
</evidence>
<dbReference type="Pfam" id="PF00028">
    <property type="entry name" value="Cadherin"/>
    <property type="match status" value="2"/>
</dbReference>
<evidence type="ECO:0000313" key="14">
    <source>
        <dbReference type="EMBL" id="NWI40755.1"/>
    </source>
</evidence>
<keyword evidence="15" id="KW-1185">Reference proteome</keyword>
<dbReference type="FunFam" id="2.60.40.60:FF:000006">
    <property type="entry name" value="Protocadherin alpha 2"/>
    <property type="match status" value="1"/>
</dbReference>
<dbReference type="PRINTS" id="PR00205">
    <property type="entry name" value="CADHERIN"/>
</dbReference>
<proteinExistence type="predicted"/>
<dbReference type="PANTHER" id="PTHR24028">
    <property type="entry name" value="CADHERIN-87A"/>
    <property type="match status" value="1"/>
</dbReference>
<dbReference type="FunFam" id="2.60.40.60:FF:000129">
    <property type="entry name" value="protocadherin alpha-C2 isoform X1"/>
    <property type="match status" value="1"/>
</dbReference>
<feature type="domain" description="Cadherin" evidence="13">
    <location>
        <begin position="125"/>
        <end position="218"/>
    </location>
</feature>
<comment type="function">
    <text evidence="1">Potential calcium-dependent cell-adhesion protein. May be involved in the establishment and maintenance of specific neuronal connections in the brain.</text>
</comment>
<dbReference type="InterPro" id="IPR050174">
    <property type="entry name" value="Protocadherin/Cadherin-CA"/>
</dbReference>
<feature type="signal peptide" evidence="12">
    <location>
        <begin position="1"/>
        <end position="20"/>
    </location>
</feature>
<feature type="non-terminal residue" evidence="14">
    <location>
        <position position="403"/>
    </location>
</feature>
<comment type="caution">
    <text evidence="14">The sequence shown here is derived from an EMBL/GenBank/DDBJ whole genome shotgun (WGS) entry which is preliminary data.</text>
</comment>
<accession>A0A851B396</accession>
<evidence type="ECO:0000256" key="1">
    <source>
        <dbReference type="ARBA" id="ARBA00003436"/>
    </source>
</evidence>
<keyword evidence="6 11" id="KW-0106">Calcium</keyword>
<evidence type="ECO:0000256" key="12">
    <source>
        <dbReference type="SAM" id="SignalP"/>
    </source>
</evidence>
<dbReference type="GO" id="GO:0005886">
    <property type="term" value="C:plasma membrane"/>
    <property type="evidence" value="ECO:0007669"/>
    <property type="project" value="InterPro"/>
</dbReference>
<evidence type="ECO:0000256" key="11">
    <source>
        <dbReference type="PROSITE-ProRule" id="PRU00043"/>
    </source>
</evidence>
<evidence type="ECO:0000256" key="7">
    <source>
        <dbReference type="ARBA" id="ARBA00022889"/>
    </source>
</evidence>
<organism evidence="14 15">
    <name type="scientific">Picathartes gymnocephalus</name>
    <name type="common">White-necked rockfowl</name>
    <dbReference type="NCBI Taxonomy" id="175131"/>
    <lineage>
        <taxon>Eukaryota</taxon>
        <taxon>Metazoa</taxon>
        <taxon>Chordata</taxon>
        <taxon>Craniata</taxon>
        <taxon>Vertebrata</taxon>
        <taxon>Euteleostomi</taxon>
        <taxon>Archelosauria</taxon>
        <taxon>Archosauria</taxon>
        <taxon>Dinosauria</taxon>
        <taxon>Saurischia</taxon>
        <taxon>Theropoda</taxon>
        <taxon>Coelurosauria</taxon>
        <taxon>Aves</taxon>
        <taxon>Neognathae</taxon>
        <taxon>Neoaves</taxon>
        <taxon>Telluraves</taxon>
        <taxon>Australaves</taxon>
        <taxon>Passeriformes</taxon>
        <taxon>Picathartidae</taxon>
        <taxon>Picathartes</taxon>
    </lineage>
</organism>
<protein>
    <submittedName>
        <fullName evidence="14">PCDG7 protein</fullName>
    </submittedName>
</protein>
<keyword evidence="8" id="KW-1133">Transmembrane helix</keyword>
<dbReference type="InterPro" id="IPR015919">
    <property type="entry name" value="Cadherin-like_sf"/>
</dbReference>
<dbReference type="PANTHER" id="PTHR24028:SF234">
    <property type="entry name" value="PROTOCADHERIN GAMMA-A3"/>
    <property type="match status" value="1"/>
</dbReference>
<keyword evidence="3" id="KW-0812">Transmembrane</keyword>
<keyword evidence="10" id="KW-0325">Glycoprotein</keyword>
<dbReference type="Gene3D" id="2.60.40.60">
    <property type="entry name" value="Cadherins"/>
    <property type="match status" value="5"/>
</dbReference>
<evidence type="ECO:0000256" key="9">
    <source>
        <dbReference type="ARBA" id="ARBA00023136"/>
    </source>
</evidence>
<feature type="domain" description="Cadherin" evidence="13">
    <location>
        <begin position="331"/>
        <end position="402"/>
    </location>
</feature>
<dbReference type="SUPFAM" id="SSF49313">
    <property type="entry name" value="Cadherin-like"/>
    <property type="match status" value="4"/>
</dbReference>
<dbReference type="InterPro" id="IPR020894">
    <property type="entry name" value="Cadherin_CS"/>
</dbReference>
<dbReference type="PROSITE" id="PS00232">
    <property type="entry name" value="CADHERIN_1"/>
    <property type="match status" value="2"/>
</dbReference>
<evidence type="ECO:0000259" key="13">
    <source>
        <dbReference type="PROSITE" id="PS50268"/>
    </source>
</evidence>
<name>A0A851B396_PICGY</name>
<evidence type="ECO:0000256" key="6">
    <source>
        <dbReference type="ARBA" id="ARBA00022837"/>
    </source>
</evidence>
<gene>
    <name evidence="14" type="primary">Pcdhga7_2</name>
    <name evidence="14" type="ORF">PICGYM_R06756</name>
</gene>
<evidence type="ECO:0000256" key="3">
    <source>
        <dbReference type="ARBA" id="ARBA00022692"/>
    </source>
</evidence>
<sequence length="403" mass="44251">RRQRALLWGVLLATWEAAGGKLRYSVPEEMPKGSFVGDVAKDLGLQLPELTDRGVRIVSEGRTQYFCLHGKTGHLVTAERIDREQLCRLVEECVLRCELIVEGEMKFYEIEVQITDINDNAPSFREAEIELRISEVTVPGSQYPLAEAQDPDWGRNSLQSYELSGDEHFSLALQAGPGGDQRPELLVLRASDGGDPARTGTARIRVMVVDANDNAPVFSQAEYMVRVPEDLPVGSTLVTVTATDTDEGLNGQVKYSLKKVSDMATDIFCLNYETGEVTLLRSLDFEEGNSYELEVQANDGGGLFDTTKVTISVTDINDNMPEISVRSAISEISEDAPSGTVVALLRVEDRDSGANGEVRCSLDGDVPFRLQSSHGSYYSVVTARELDREQVSEYNVTVRAADG</sequence>
<dbReference type="CDD" id="cd11304">
    <property type="entry name" value="Cadherin_repeat"/>
    <property type="match status" value="3"/>
</dbReference>
<evidence type="ECO:0000256" key="4">
    <source>
        <dbReference type="ARBA" id="ARBA00022729"/>
    </source>
</evidence>
<evidence type="ECO:0000256" key="10">
    <source>
        <dbReference type="ARBA" id="ARBA00023180"/>
    </source>
</evidence>
<feature type="non-terminal residue" evidence="14">
    <location>
        <position position="1"/>
    </location>
</feature>
<dbReference type="EMBL" id="WEKY01025302">
    <property type="protein sequence ID" value="NWI40755.1"/>
    <property type="molecule type" value="Genomic_DNA"/>
</dbReference>